<dbReference type="Pfam" id="PF13302">
    <property type="entry name" value="Acetyltransf_3"/>
    <property type="match status" value="1"/>
</dbReference>
<dbReference type="InterPro" id="IPR000182">
    <property type="entry name" value="GNAT_dom"/>
</dbReference>
<dbReference type="PANTHER" id="PTHR43792">
    <property type="entry name" value="GNAT FAMILY, PUTATIVE (AFU_ORTHOLOGUE AFUA_3G00765)-RELATED-RELATED"/>
    <property type="match status" value="1"/>
</dbReference>
<organism evidence="2 3">
    <name type="scientific">Bacillus gobiensis</name>
    <dbReference type="NCBI Taxonomy" id="1441095"/>
    <lineage>
        <taxon>Bacteria</taxon>
        <taxon>Bacillati</taxon>
        <taxon>Bacillota</taxon>
        <taxon>Bacilli</taxon>
        <taxon>Bacillales</taxon>
        <taxon>Bacillaceae</taxon>
        <taxon>Bacillus</taxon>
    </lineage>
</organism>
<dbReference type="PATRIC" id="fig|1441095.3.peg.298"/>
<dbReference type="SUPFAM" id="SSF55729">
    <property type="entry name" value="Acyl-CoA N-acyltransferases (Nat)"/>
    <property type="match status" value="1"/>
</dbReference>
<evidence type="ECO:0000259" key="1">
    <source>
        <dbReference type="Pfam" id="PF13302"/>
    </source>
</evidence>
<dbReference type="GO" id="GO:0016747">
    <property type="term" value="F:acyltransferase activity, transferring groups other than amino-acyl groups"/>
    <property type="evidence" value="ECO:0007669"/>
    <property type="project" value="InterPro"/>
</dbReference>
<dbReference type="AlphaFoldDB" id="A0A0M4FHA2"/>
<dbReference type="PANTHER" id="PTHR43792:SF1">
    <property type="entry name" value="N-ACETYLTRANSFERASE DOMAIN-CONTAINING PROTEIN"/>
    <property type="match status" value="1"/>
</dbReference>
<evidence type="ECO:0000313" key="3">
    <source>
        <dbReference type="Proteomes" id="UP000067625"/>
    </source>
</evidence>
<dbReference type="InterPro" id="IPR016181">
    <property type="entry name" value="Acyl_CoA_acyltransferase"/>
</dbReference>
<name>A0A0M4FHA2_9BACI</name>
<protein>
    <submittedName>
        <fullName evidence="2">Alanine acetyltransferase</fullName>
    </submittedName>
</protein>
<keyword evidence="3" id="KW-1185">Reference proteome</keyword>
<reference evidence="3" key="1">
    <citation type="submission" date="2015-08" db="EMBL/GenBank/DDBJ databases">
        <title>Genome sequencing project for genomic taxonomy and phylogenomics of Bacillus-like bacteria.</title>
        <authorList>
            <person name="Liu B."/>
            <person name="Wang J."/>
            <person name="Zhu Y."/>
            <person name="Liu G."/>
            <person name="Chen Q."/>
            <person name="Chen Z."/>
            <person name="Lan J."/>
            <person name="Che J."/>
            <person name="Ge C."/>
            <person name="Shi H."/>
            <person name="Pan Z."/>
            <person name="Liu X."/>
        </authorList>
    </citation>
    <scope>NUCLEOTIDE SEQUENCE [LARGE SCALE GENOMIC DNA]</scope>
    <source>
        <strain evidence="3">FJAT-4402</strain>
    </source>
</reference>
<feature type="domain" description="N-acetyltransferase" evidence="1">
    <location>
        <begin position="6"/>
        <end position="132"/>
    </location>
</feature>
<evidence type="ECO:0000313" key="2">
    <source>
        <dbReference type="EMBL" id="ALC80391.1"/>
    </source>
</evidence>
<keyword evidence="2" id="KW-0808">Transferase</keyword>
<reference evidence="2 3" key="2">
    <citation type="journal article" date="2016" name="Int. J. Syst. Evol. Microbiol.">
        <title>Bacillus gobiensis sp. nov., isolated from a soil sample.</title>
        <authorList>
            <person name="Liu B."/>
            <person name="Liu G.H."/>
            <person name="Cetin S."/>
            <person name="Schumann P."/>
            <person name="Pan Z.Z."/>
            <person name="Chen Q.Q."/>
        </authorList>
    </citation>
    <scope>NUCLEOTIDE SEQUENCE [LARGE SCALE GENOMIC DNA]</scope>
    <source>
        <strain evidence="2 3">FJAT-4402</strain>
    </source>
</reference>
<sequence length="185" mass="21825">MLKKREITDSHALYELMIDPQIFPYVRYKAESMEEYMFQIKNLIEAEEQGKLISRTIIDEWGTPIGSISLFDIVDKAGFLATWLGKPYHGKGYNQPAKEQFFNELFYEKDIETIFMKIRKTNVRSLKAAEKLPYVLKADESRKALLDQINQGLDVYHLFEIPKDLYTLHLLRIQQEQEEEQLKEA</sequence>
<dbReference type="OrthoDB" id="2352097at2"/>
<accession>A0A0M4FHA2</accession>
<proteinExistence type="predicted"/>
<dbReference type="InterPro" id="IPR051531">
    <property type="entry name" value="N-acetyltransferase"/>
</dbReference>
<dbReference type="STRING" id="1441095.AM592_01335"/>
<dbReference type="Proteomes" id="UP000067625">
    <property type="component" value="Chromosome"/>
</dbReference>
<dbReference type="EMBL" id="CP012600">
    <property type="protein sequence ID" value="ALC80391.1"/>
    <property type="molecule type" value="Genomic_DNA"/>
</dbReference>
<dbReference type="RefSeq" id="WP_053602118.1">
    <property type="nucleotide sequence ID" value="NZ_CP012600.1"/>
</dbReference>
<dbReference type="Gene3D" id="3.40.630.30">
    <property type="match status" value="1"/>
</dbReference>
<gene>
    <name evidence="2" type="ORF">AM592_01335</name>
</gene>